<organism evidence="3 4">
    <name type="scientific">Pseudoduganella ginsengisoli</name>
    <dbReference type="NCBI Taxonomy" id="1462440"/>
    <lineage>
        <taxon>Bacteria</taxon>
        <taxon>Pseudomonadati</taxon>
        <taxon>Pseudomonadota</taxon>
        <taxon>Betaproteobacteria</taxon>
        <taxon>Burkholderiales</taxon>
        <taxon>Oxalobacteraceae</taxon>
        <taxon>Telluria group</taxon>
        <taxon>Pseudoduganella</taxon>
    </lineage>
</organism>
<dbReference type="InterPro" id="IPR023393">
    <property type="entry name" value="START-like_dom_sf"/>
</dbReference>
<dbReference type="GO" id="GO:0048039">
    <property type="term" value="F:ubiquinone binding"/>
    <property type="evidence" value="ECO:0007669"/>
    <property type="project" value="InterPro"/>
</dbReference>
<comment type="similarity">
    <text evidence="1">Belongs to the ribosome association toxin RatA family.</text>
</comment>
<dbReference type="RefSeq" id="WP_155441102.1">
    <property type="nucleotide sequence ID" value="NZ_WNLA01000017.1"/>
</dbReference>
<evidence type="ECO:0000313" key="4">
    <source>
        <dbReference type="Proteomes" id="UP000484015"/>
    </source>
</evidence>
<dbReference type="Gene3D" id="3.30.530.20">
    <property type="match status" value="1"/>
</dbReference>
<dbReference type="EMBL" id="WNLA01000017">
    <property type="protein sequence ID" value="MTW04761.1"/>
    <property type="molecule type" value="Genomic_DNA"/>
</dbReference>
<dbReference type="GO" id="GO:0045333">
    <property type="term" value="P:cellular respiration"/>
    <property type="evidence" value="ECO:0007669"/>
    <property type="project" value="InterPro"/>
</dbReference>
<dbReference type="PANTHER" id="PTHR12901">
    <property type="entry name" value="SPERM PROTEIN HOMOLOG"/>
    <property type="match status" value="1"/>
</dbReference>
<gene>
    <name evidence="3" type="ORF">GM668_22050</name>
</gene>
<feature type="domain" description="Coenzyme Q-binding protein COQ10 START" evidence="2">
    <location>
        <begin position="11"/>
        <end position="134"/>
    </location>
</feature>
<dbReference type="CDD" id="cd07813">
    <property type="entry name" value="COQ10p_like"/>
    <property type="match status" value="1"/>
</dbReference>
<keyword evidence="3" id="KW-0830">Ubiquinone</keyword>
<dbReference type="Pfam" id="PF03364">
    <property type="entry name" value="Polyketide_cyc"/>
    <property type="match status" value="1"/>
</dbReference>
<dbReference type="SUPFAM" id="SSF55961">
    <property type="entry name" value="Bet v1-like"/>
    <property type="match status" value="1"/>
</dbReference>
<dbReference type="Proteomes" id="UP000484015">
    <property type="component" value="Unassembled WGS sequence"/>
</dbReference>
<proteinExistence type="inferred from homology"/>
<dbReference type="InterPro" id="IPR005031">
    <property type="entry name" value="COQ10_START"/>
</dbReference>
<dbReference type="AlphaFoldDB" id="A0A6L6Q667"/>
<dbReference type="InterPro" id="IPR044996">
    <property type="entry name" value="COQ10-like"/>
</dbReference>
<evidence type="ECO:0000259" key="2">
    <source>
        <dbReference type="Pfam" id="PF03364"/>
    </source>
</evidence>
<sequence length="144" mass="16202">MAVVHKSVILGFSAEQMFELVAKVEDYPKFLPWCGGVEVRDRSEHGVVASVAIHYHGIHQSFTTSNANTRPTSIRMTLVDGPFKTLDGTWTFKPLREDACKVELDLHYEFSSRILEQVIGPVFSMIANSFVDSFCKRAETVYGK</sequence>
<dbReference type="PANTHER" id="PTHR12901:SF10">
    <property type="entry name" value="COENZYME Q-BINDING PROTEIN COQ10, MITOCHONDRIAL"/>
    <property type="match status" value="1"/>
</dbReference>
<comment type="caution">
    <text evidence="3">The sequence shown here is derived from an EMBL/GenBank/DDBJ whole genome shotgun (WGS) entry which is preliminary data.</text>
</comment>
<evidence type="ECO:0000313" key="3">
    <source>
        <dbReference type="EMBL" id="MTW04761.1"/>
    </source>
</evidence>
<accession>A0A6L6Q667</accession>
<name>A0A6L6Q667_9BURK</name>
<reference evidence="3 4" key="1">
    <citation type="submission" date="2019-11" db="EMBL/GenBank/DDBJ databases">
        <title>Type strains purchased from KCTC, JCM and DSMZ.</title>
        <authorList>
            <person name="Lu H."/>
        </authorList>
    </citation>
    <scope>NUCLEOTIDE SEQUENCE [LARGE SCALE GENOMIC DNA]</scope>
    <source>
        <strain evidence="3 4">KCTC 42409</strain>
    </source>
</reference>
<protein>
    <submittedName>
        <fullName evidence="3">Ubiquinone-binding protein</fullName>
    </submittedName>
</protein>
<keyword evidence="4" id="KW-1185">Reference proteome</keyword>
<evidence type="ECO:0000256" key="1">
    <source>
        <dbReference type="ARBA" id="ARBA00008918"/>
    </source>
</evidence>
<dbReference type="OrthoDB" id="9804759at2"/>